<organism evidence="1">
    <name type="scientific">bioreactor metagenome</name>
    <dbReference type="NCBI Taxonomy" id="1076179"/>
    <lineage>
        <taxon>unclassified sequences</taxon>
        <taxon>metagenomes</taxon>
        <taxon>ecological metagenomes</taxon>
    </lineage>
</organism>
<proteinExistence type="predicted"/>
<sequence length="46" mass="5521">MKEFYKRECNLPDYILPVGLIAIGYPDEVKETGNRYDESRVHLERY</sequence>
<name>A0A645IUV7_9ZZZZ</name>
<comment type="caution">
    <text evidence="1">The sequence shown here is derived from an EMBL/GenBank/DDBJ whole genome shotgun (WGS) entry which is preliminary data.</text>
</comment>
<accession>A0A645IUV7</accession>
<dbReference type="AlphaFoldDB" id="A0A645IUV7"/>
<dbReference type="SUPFAM" id="SSF55469">
    <property type="entry name" value="FMN-dependent nitroreductase-like"/>
    <property type="match status" value="1"/>
</dbReference>
<dbReference type="Gene3D" id="3.40.109.10">
    <property type="entry name" value="NADH Oxidase"/>
    <property type="match status" value="1"/>
</dbReference>
<evidence type="ECO:0000313" key="1">
    <source>
        <dbReference type="EMBL" id="MPN50943.1"/>
    </source>
</evidence>
<dbReference type="InterPro" id="IPR000415">
    <property type="entry name" value="Nitroreductase-like"/>
</dbReference>
<gene>
    <name evidence="1" type="ORF">SDC9_198583</name>
</gene>
<dbReference type="EMBL" id="VSSQ01115560">
    <property type="protein sequence ID" value="MPN50943.1"/>
    <property type="molecule type" value="Genomic_DNA"/>
</dbReference>
<protein>
    <recommendedName>
        <fullName evidence="2">Nitroreductase domain-containing protein</fullName>
    </recommendedName>
</protein>
<reference evidence="1" key="1">
    <citation type="submission" date="2019-08" db="EMBL/GenBank/DDBJ databases">
        <authorList>
            <person name="Kucharzyk K."/>
            <person name="Murdoch R.W."/>
            <person name="Higgins S."/>
            <person name="Loffler F."/>
        </authorList>
    </citation>
    <scope>NUCLEOTIDE SEQUENCE</scope>
</reference>
<evidence type="ECO:0008006" key="2">
    <source>
        <dbReference type="Google" id="ProtNLM"/>
    </source>
</evidence>
<dbReference type="GO" id="GO:0016491">
    <property type="term" value="F:oxidoreductase activity"/>
    <property type="evidence" value="ECO:0007669"/>
    <property type="project" value="InterPro"/>
</dbReference>